<dbReference type="InterPro" id="IPR006813">
    <property type="entry name" value="Glyco_trans_17"/>
</dbReference>
<accession>A0A9X3E200</accession>
<comment type="caution">
    <text evidence="1">The sequence shown here is derived from an EMBL/GenBank/DDBJ whole genome shotgun (WGS) entry which is preliminary data.</text>
</comment>
<organism evidence="1 2">
    <name type="scientific">Kaistia nematophila</name>
    <dbReference type="NCBI Taxonomy" id="2994654"/>
    <lineage>
        <taxon>Bacteria</taxon>
        <taxon>Pseudomonadati</taxon>
        <taxon>Pseudomonadota</taxon>
        <taxon>Alphaproteobacteria</taxon>
        <taxon>Hyphomicrobiales</taxon>
        <taxon>Kaistiaceae</taxon>
        <taxon>Kaistia</taxon>
    </lineage>
</organism>
<dbReference type="Proteomes" id="UP001144805">
    <property type="component" value="Unassembled WGS sequence"/>
</dbReference>
<dbReference type="EMBL" id="JAPKNK010000003">
    <property type="protein sequence ID" value="MCX5569686.1"/>
    <property type="molecule type" value="Genomic_DNA"/>
</dbReference>
<dbReference type="AlphaFoldDB" id="A0A9X3E200"/>
<dbReference type="PANTHER" id="PTHR12224:SF0">
    <property type="entry name" value="BETA-1,4-MANNOSYL-GLYCOPROTEIN 4-BETA-N-ACETYLGLUCOSAMINYLTRANSFERASE"/>
    <property type="match status" value="1"/>
</dbReference>
<gene>
    <name evidence="1" type="ORF">OSH07_10835</name>
</gene>
<keyword evidence="2" id="KW-1185">Reference proteome</keyword>
<dbReference type="GO" id="GO:0016020">
    <property type="term" value="C:membrane"/>
    <property type="evidence" value="ECO:0007669"/>
    <property type="project" value="InterPro"/>
</dbReference>
<dbReference type="Pfam" id="PF04724">
    <property type="entry name" value="Glyco_transf_17"/>
    <property type="match status" value="1"/>
</dbReference>
<reference evidence="1" key="1">
    <citation type="submission" date="2022-11" db="EMBL/GenBank/DDBJ databases">
        <title>Biodiversity and phylogenetic relationships of bacteria.</title>
        <authorList>
            <person name="Machado R.A.R."/>
            <person name="Bhat A."/>
            <person name="Loulou A."/>
            <person name="Kallel S."/>
        </authorList>
    </citation>
    <scope>NUCLEOTIDE SEQUENCE</scope>
    <source>
        <strain evidence="1">K-TC2</strain>
    </source>
</reference>
<dbReference type="PANTHER" id="PTHR12224">
    <property type="entry name" value="BETA-1,4-MANNOSYL-GLYCOPROTEIN BETA-1,4-N-ACETYLGLUCOSAMINYL-TRANSFERASE"/>
    <property type="match status" value="1"/>
</dbReference>
<sequence length="302" mass="34829">MVRLFDCFLLFNELDLLEIRLHEMAPFVDRFVIAEATTTFSGQPKPLHFELNRARFKAFEDKIVYIVVDTSGGQEDGWARRRKQCDGLLDGVRDAAPDDIVLLSDLDEILSAETLRRLRAEPPRAREVLCFELRMFNYFLNLELDAFWLRSGPRAVRRADLRTMERLRKVYGPSPSWRHDIPRAIKASLQMRQIVRRRVVRNAGWHFSYLGGIDAIRRKLKSYAAHNTVPEDYLNSDKLERLLSAGIAISDMGSRRLFHRDLDETFPAYVRENQALFAHLIAPPLETRPAPARAQRVALGAA</sequence>
<evidence type="ECO:0000313" key="1">
    <source>
        <dbReference type="EMBL" id="MCX5569686.1"/>
    </source>
</evidence>
<dbReference type="GO" id="GO:0006044">
    <property type="term" value="P:N-acetylglucosamine metabolic process"/>
    <property type="evidence" value="ECO:0007669"/>
    <property type="project" value="TreeGrafter"/>
</dbReference>
<dbReference type="GO" id="GO:0003830">
    <property type="term" value="F:beta-1,4-mannosylglycoprotein 4-beta-N-acetylglucosaminyltransferase activity"/>
    <property type="evidence" value="ECO:0007669"/>
    <property type="project" value="InterPro"/>
</dbReference>
<dbReference type="RefSeq" id="WP_266338646.1">
    <property type="nucleotide sequence ID" value="NZ_JAPKNK010000003.1"/>
</dbReference>
<evidence type="ECO:0000313" key="2">
    <source>
        <dbReference type="Proteomes" id="UP001144805"/>
    </source>
</evidence>
<proteinExistence type="predicted"/>
<protein>
    <recommendedName>
        <fullName evidence="3">N-acetylglucosaminyltransferase</fullName>
    </recommendedName>
</protein>
<evidence type="ECO:0008006" key="3">
    <source>
        <dbReference type="Google" id="ProtNLM"/>
    </source>
</evidence>
<name>A0A9X3E200_9HYPH</name>